<name>A0AAV3RJG6_LITER</name>
<evidence type="ECO:0000313" key="2">
    <source>
        <dbReference type="Proteomes" id="UP001454036"/>
    </source>
</evidence>
<gene>
    <name evidence="1" type="ORF">LIER_44004</name>
</gene>
<organism evidence="1 2">
    <name type="scientific">Lithospermum erythrorhizon</name>
    <name type="common">Purple gromwell</name>
    <name type="synonym">Lithospermum officinale var. erythrorhizon</name>
    <dbReference type="NCBI Taxonomy" id="34254"/>
    <lineage>
        <taxon>Eukaryota</taxon>
        <taxon>Viridiplantae</taxon>
        <taxon>Streptophyta</taxon>
        <taxon>Embryophyta</taxon>
        <taxon>Tracheophyta</taxon>
        <taxon>Spermatophyta</taxon>
        <taxon>Magnoliopsida</taxon>
        <taxon>eudicotyledons</taxon>
        <taxon>Gunneridae</taxon>
        <taxon>Pentapetalae</taxon>
        <taxon>asterids</taxon>
        <taxon>lamiids</taxon>
        <taxon>Boraginales</taxon>
        <taxon>Boraginaceae</taxon>
        <taxon>Boraginoideae</taxon>
        <taxon>Lithospermeae</taxon>
        <taxon>Lithospermum</taxon>
    </lineage>
</organism>
<proteinExistence type="predicted"/>
<dbReference type="EMBL" id="BAABME010043573">
    <property type="protein sequence ID" value="GAA0175901.1"/>
    <property type="molecule type" value="Genomic_DNA"/>
</dbReference>
<reference evidence="1 2" key="1">
    <citation type="submission" date="2024-01" db="EMBL/GenBank/DDBJ databases">
        <title>The complete chloroplast genome sequence of Lithospermum erythrorhizon: insights into the phylogenetic relationship among Boraginaceae species and the maternal lineages of purple gromwells.</title>
        <authorList>
            <person name="Okada T."/>
            <person name="Watanabe K."/>
        </authorList>
    </citation>
    <scope>NUCLEOTIDE SEQUENCE [LARGE SCALE GENOMIC DNA]</scope>
</reference>
<sequence>MTFNPNSKGRMSKGGLSHEGVRSLEIELDQAWGEDWKEMAKVKMLKEGDRNTKYFHVAAMLRRRKNRIVGIEDAEGVWQEGSERVEDEVLMYFGDIFRANDICNPKRATSIVDHKVTDEMNGHLTRAVTSEEVRKAVFEMPVDKSFGLDGMTVLFF</sequence>
<comment type="caution">
    <text evidence="1">The sequence shown here is derived from an EMBL/GenBank/DDBJ whole genome shotgun (WGS) entry which is preliminary data.</text>
</comment>
<dbReference type="Proteomes" id="UP001454036">
    <property type="component" value="Unassembled WGS sequence"/>
</dbReference>
<evidence type="ECO:0000313" key="1">
    <source>
        <dbReference type="EMBL" id="GAA0175901.1"/>
    </source>
</evidence>
<keyword evidence="2" id="KW-1185">Reference proteome</keyword>
<dbReference type="AlphaFoldDB" id="A0AAV3RJG6"/>
<accession>A0AAV3RJG6</accession>
<protein>
    <submittedName>
        <fullName evidence="1">Uncharacterized protein</fullName>
    </submittedName>
</protein>